<dbReference type="EMBL" id="KZ308690">
    <property type="protein sequence ID" value="KAG8233155.1"/>
    <property type="molecule type" value="Genomic_DNA"/>
</dbReference>
<reference evidence="1" key="1">
    <citation type="submission" date="2013-04" db="EMBL/GenBank/DDBJ databases">
        <authorList>
            <person name="Qu J."/>
            <person name="Murali S.C."/>
            <person name="Bandaranaike D."/>
            <person name="Bellair M."/>
            <person name="Blankenburg K."/>
            <person name="Chao H."/>
            <person name="Dinh H."/>
            <person name="Doddapaneni H."/>
            <person name="Downs B."/>
            <person name="Dugan-Rocha S."/>
            <person name="Elkadiri S."/>
            <person name="Gnanaolivu R.D."/>
            <person name="Hernandez B."/>
            <person name="Javaid M."/>
            <person name="Jayaseelan J.C."/>
            <person name="Lee S."/>
            <person name="Li M."/>
            <person name="Ming W."/>
            <person name="Munidasa M."/>
            <person name="Muniz J."/>
            <person name="Nguyen L."/>
            <person name="Ongeri F."/>
            <person name="Osuji N."/>
            <person name="Pu L.-L."/>
            <person name="Puazo M."/>
            <person name="Qu C."/>
            <person name="Quiroz J."/>
            <person name="Raj R."/>
            <person name="Weissenberger G."/>
            <person name="Xin Y."/>
            <person name="Zou X."/>
            <person name="Han Y."/>
            <person name="Richards S."/>
            <person name="Worley K."/>
            <person name="Muzny D."/>
            <person name="Gibbs R."/>
        </authorList>
    </citation>
    <scope>NUCLEOTIDE SEQUENCE</scope>
    <source>
        <strain evidence="1">Sampled in the wild</strain>
    </source>
</reference>
<organism evidence="1 2">
    <name type="scientific">Ladona fulva</name>
    <name type="common">Scarce chaser dragonfly</name>
    <name type="synonym">Libellula fulva</name>
    <dbReference type="NCBI Taxonomy" id="123851"/>
    <lineage>
        <taxon>Eukaryota</taxon>
        <taxon>Metazoa</taxon>
        <taxon>Ecdysozoa</taxon>
        <taxon>Arthropoda</taxon>
        <taxon>Hexapoda</taxon>
        <taxon>Insecta</taxon>
        <taxon>Pterygota</taxon>
        <taxon>Palaeoptera</taxon>
        <taxon>Odonata</taxon>
        <taxon>Epiprocta</taxon>
        <taxon>Anisoptera</taxon>
        <taxon>Libelluloidea</taxon>
        <taxon>Libellulidae</taxon>
        <taxon>Ladona</taxon>
    </lineage>
</organism>
<dbReference type="OrthoDB" id="6628949at2759"/>
<protein>
    <submittedName>
        <fullName evidence="1">Uncharacterized protein</fullName>
    </submittedName>
</protein>
<reference evidence="1" key="2">
    <citation type="submission" date="2017-10" db="EMBL/GenBank/DDBJ databases">
        <title>Ladona fulva Genome sequencing and assembly.</title>
        <authorList>
            <person name="Murali S."/>
            <person name="Richards S."/>
            <person name="Bandaranaike D."/>
            <person name="Bellair M."/>
            <person name="Blankenburg K."/>
            <person name="Chao H."/>
            <person name="Dinh H."/>
            <person name="Doddapaneni H."/>
            <person name="Dugan-Rocha S."/>
            <person name="Elkadiri S."/>
            <person name="Gnanaolivu R."/>
            <person name="Hernandez B."/>
            <person name="Skinner E."/>
            <person name="Javaid M."/>
            <person name="Lee S."/>
            <person name="Li M."/>
            <person name="Ming W."/>
            <person name="Munidasa M."/>
            <person name="Muniz J."/>
            <person name="Nguyen L."/>
            <person name="Hughes D."/>
            <person name="Osuji N."/>
            <person name="Pu L.-L."/>
            <person name="Puazo M."/>
            <person name="Qu C."/>
            <person name="Quiroz J."/>
            <person name="Raj R."/>
            <person name="Weissenberger G."/>
            <person name="Xin Y."/>
            <person name="Zou X."/>
            <person name="Han Y."/>
            <person name="Worley K."/>
            <person name="Muzny D."/>
            <person name="Gibbs R."/>
        </authorList>
    </citation>
    <scope>NUCLEOTIDE SEQUENCE</scope>
    <source>
        <strain evidence="1">Sampled in the wild</strain>
    </source>
</reference>
<gene>
    <name evidence="1" type="ORF">J437_LFUL014107</name>
</gene>
<sequence length="128" mass="14005">MYLSCRNVGLQGSLSLEEALRILAEDDDSEVGVADMFISLPEGNELTDEDSADEDGGGLVDNLTDRQLRAEAEIRLASNERIGVGEEDRIGKTIRIKLIMGSRECVGSFPDGDYLLNLYSNLSCVDLF</sequence>
<name>A0A8K0KE00_LADFU</name>
<evidence type="ECO:0000313" key="1">
    <source>
        <dbReference type="EMBL" id="KAG8233155.1"/>
    </source>
</evidence>
<proteinExistence type="predicted"/>
<keyword evidence="2" id="KW-1185">Reference proteome</keyword>
<comment type="caution">
    <text evidence="1">The sequence shown here is derived from an EMBL/GenBank/DDBJ whole genome shotgun (WGS) entry which is preliminary data.</text>
</comment>
<evidence type="ECO:0000313" key="2">
    <source>
        <dbReference type="Proteomes" id="UP000792457"/>
    </source>
</evidence>
<dbReference type="AlphaFoldDB" id="A0A8K0KE00"/>
<dbReference type="Proteomes" id="UP000792457">
    <property type="component" value="Unassembled WGS sequence"/>
</dbReference>
<accession>A0A8K0KE00</accession>